<reference evidence="2 3" key="1">
    <citation type="submission" date="2020-10" db="EMBL/GenBank/DDBJ databases">
        <title>Ramlibacter sp. HM2 16S ribosomal RNA gene Genome sequencing and assembly.</title>
        <authorList>
            <person name="Kang M."/>
        </authorList>
    </citation>
    <scope>NUCLEOTIDE SEQUENCE [LARGE SCALE GENOMIC DNA]</scope>
    <source>
        <strain evidence="2 3">HM2</strain>
    </source>
</reference>
<dbReference type="Proteomes" id="UP000806285">
    <property type="component" value="Unassembled WGS sequence"/>
</dbReference>
<dbReference type="SUPFAM" id="SSF52821">
    <property type="entry name" value="Rhodanese/Cell cycle control phosphatase"/>
    <property type="match status" value="1"/>
</dbReference>
<evidence type="ECO:0000313" key="3">
    <source>
        <dbReference type="Proteomes" id="UP000806285"/>
    </source>
</evidence>
<organism evidence="2 3">
    <name type="scientific">Ramlibacter pallidus</name>
    <dbReference type="NCBI Taxonomy" id="2780087"/>
    <lineage>
        <taxon>Bacteria</taxon>
        <taxon>Pseudomonadati</taxon>
        <taxon>Pseudomonadota</taxon>
        <taxon>Betaproteobacteria</taxon>
        <taxon>Burkholderiales</taxon>
        <taxon>Comamonadaceae</taxon>
        <taxon>Ramlibacter</taxon>
    </lineage>
</organism>
<evidence type="ECO:0000259" key="1">
    <source>
        <dbReference type="PROSITE" id="PS50206"/>
    </source>
</evidence>
<evidence type="ECO:0000313" key="2">
    <source>
        <dbReference type="EMBL" id="MBE7367482.1"/>
    </source>
</evidence>
<dbReference type="Pfam" id="PF09828">
    <property type="entry name" value="ChrB_C"/>
    <property type="match status" value="1"/>
</dbReference>
<dbReference type="EMBL" id="JADDIV010000002">
    <property type="protein sequence ID" value="MBE7367482.1"/>
    <property type="molecule type" value="Genomic_DNA"/>
</dbReference>
<accession>A0ABR9S1T4</accession>
<keyword evidence="3" id="KW-1185">Reference proteome</keyword>
<feature type="domain" description="Rhodanese" evidence="1">
    <location>
        <begin position="19"/>
        <end position="108"/>
    </location>
</feature>
<gene>
    <name evidence="2" type="ORF">IM787_07890</name>
</gene>
<dbReference type="InterPro" id="IPR036873">
    <property type="entry name" value="Rhodanese-like_dom_sf"/>
</dbReference>
<protein>
    <submittedName>
        <fullName evidence="2">Chromate resistance protein</fullName>
    </submittedName>
</protein>
<name>A0ABR9S1T4_9BURK</name>
<dbReference type="InterPro" id="IPR001763">
    <property type="entry name" value="Rhodanese-like_dom"/>
</dbReference>
<dbReference type="InterPro" id="IPR018634">
    <property type="entry name" value="ChrB_C"/>
</dbReference>
<sequence length="287" mass="31578">MDTALPSISPAELIPRLGRADAPLLLDVRRRARFDPATSLLPGARYCAPEDVAAFARREAPREVVVYCVYGHEVSHGATQLLRDAGWNARYLQGGIEGGEAGVDRLEDIGRWRGTPLPRMAKRPDLGVTGERPSRWITRARPKIDRIACPWLILRFIDPRAQFFYAPADEVFAQAKKLDAIPFDIENAPISHVWERCSFDALLQAFDLRLPALDALAAIVRGADTSRLDLTAQSGGLLALSLGLSRLHADDHAMLQAALPLYDALYAWCREGRGETHSWTAHAAAAA</sequence>
<dbReference type="Gene3D" id="3.40.250.10">
    <property type="entry name" value="Rhodanese-like domain"/>
    <property type="match status" value="1"/>
</dbReference>
<dbReference type="RefSeq" id="WP_193676084.1">
    <property type="nucleotide sequence ID" value="NZ_JADDIV010000002.1"/>
</dbReference>
<dbReference type="Pfam" id="PF00581">
    <property type="entry name" value="Rhodanese"/>
    <property type="match status" value="1"/>
</dbReference>
<comment type="caution">
    <text evidence="2">The sequence shown here is derived from an EMBL/GenBank/DDBJ whole genome shotgun (WGS) entry which is preliminary data.</text>
</comment>
<proteinExistence type="predicted"/>
<dbReference type="PROSITE" id="PS50206">
    <property type="entry name" value="RHODANESE_3"/>
    <property type="match status" value="1"/>
</dbReference>